<comment type="subcellular location">
    <subcellularLocation>
        <location evidence="2">Endomembrane system</location>
        <topology evidence="2">Multi-pass membrane protein</topology>
    </subcellularLocation>
</comment>
<feature type="transmembrane region" description="Helical" evidence="16">
    <location>
        <begin position="196"/>
        <end position="224"/>
    </location>
</feature>
<feature type="transmembrane region" description="Helical" evidence="16">
    <location>
        <begin position="159"/>
        <end position="175"/>
    </location>
</feature>
<sequence>MLNTPRRLAFFLPNTFTALNMACGFFSVILGWRGEFTQASLLLILGAVFDSVDGRVARMTGTQSAFGEQFDSISDVVTFGVAPAFLVYNKFFFNMGRLGLITSFIFLLCGALRLARFNANIDKVSSDFFQGLPIPSGALAIVGLILFTGEYPEAGIMDHPWIAVVYVLFYAFLMISNIPFNSFKNSPWVKSHKKRVLFLIFIIMILIVLAYEIMIGGLILLYVLGSLLYFFKNKGALEEMFHWKGEEDDDQGHQI</sequence>
<evidence type="ECO:0000256" key="2">
    <source>
        <dbReference type="ARBA" id="ARBA00004127"/>
    </source>
</evidence>
<comment type="caution">
    <text evidence="17">The sequence shown here is derived from an EMBL/GenBank/DDBJ whole genome shotgun (WGS) entry which is preliminary data.</text>
</comment>
<proteinExistence type="inferred from homology"/>
<evidence type="ECO:0000256" key="3">
    <source>
        <dbReference type="ARBA" id="ARBA00010441"/>
    </source>
</evidence>
<evidence type="ECO:0000313" key="17">
    <source>
        <dbReference type="EMBL" id="MEA9356544.1"/>
    </source>
</evidence>
<keyword evidence="11 16" id="KW-0472">Membrane</keyword>
<dbReference type="InterPro" id="IPR000462">
    <property type="entry name" value="CDP-OH_P_trans"/>
</dbReference>
<evidence type="ECO:0000256" key="15">
    <source>
        <dbReference type="RuleBase" id="RU003750"/>
    </source>
</evidence>
<dbReference type="InterPro" id="IPR048254">
    <property type="entry name" value="CDP_ALCOHOL_P_TRANSF_CS"/>
</dbReference>
<gene>
    <name evidence="17" type="primary">pssA</name>
    <name evidence="17" type="ORF">SHI21_10030</name>
</gene>
<comment type="catalytic activity">
    <reaction evidence="1">
        <text>a CDP-1,2-diacyl-sn-glycerol + L-serine = a 1,2-diacyl-sn-glycero-3-phospho-L-serine + CMP + H(+)</text>
        <dbReference type="Rhea" id="RHEA:16913"/>
        <dbReference type="ChEBI" id="CHEBI:15378"/>
        <dbReference type="ChEBI" id="CHEBI:33384"/>
        <dbReference type="ChEBI" id="CHEBI:57262"/>
        <dbReference type="ChEBI" id="CHEBI:58332"/>
        <dbReference type="ChEBI" id="CHEBI:60377"/>
        <dbReference type="EC" id="2.7.8.8"/>
    </reaction>
</comment>
<dbReference type="EC" id="2.7.8.8" evidence="4"/>
<evidence type="ECO:0000256" key="5">
    <source>
        <dbReference type="ARBA" id="ARBA00017171"/>
    </source>
</evidence>
<evidence type="ECO:0000256" key="4">
    <source>
        <dbReference type="ARBA" id="ARBA00013174"/>
    </source>
</evidence>
<dbReference type="GO" id="GO:0003882">
    <property type="term" value="F:CDP-diacylglycerol-serine O-phosphatidyltransferase activity"/>
    <property type="evidence" value="ECO:0007669"/>
    <property type="project" value="UniProtKB-EC"/>
</dbReference>
<accession>A0ABU5VU18</accession>
<evidence type="ECO:0000256" key="7">
    <source>
        <dbReference type="ARBA" id="ARBA00022679"/>
    </source>
</evidence>
<dbReference type="PANTHER" id="PTHR14269">
    <property type="entry name" value="CDP-DIACYLGLYCEROL--GLYCEROL-3-PHOSPHATE 3-PHOSPHATIDYLTRANSFERASE-RELATED"/>
    <property type="match status" value="1"/>
</dbReference>
<feature type="transmembrane region" description="Helical" evidence="16">
    <location>
        <begin position="98"/>
        <end position="116"/>
    </location>
</feature>
<reference evidence="17 18" key="1">
    <citation type="submission" date="2023-11" db="EMBL/GenBank/DDBJ databases">
        <title>A Novel Polar Bacteriovorax (B. antarcticus) Isolated from the Biocrust in Antarctica.</title>
        <authorList>
            <person name="Mun W."/>
            <person name="Choi S.Y."/>
            <person name="Mitchell R.J."/>
        </authorList>
    </citation>
    <scope>NUCLEOTIDE SEQUENCE [LARGE SCALE GENOMIC DNA]</scope>
    <source>
        <strain evidence="17 18">PP10</strain>
    </source>
</reference>
<keyword evidence="18" id="KW-1185">Reference proteome</keyword>
<dbReference type="RefSeq" id="WP_323576300.1">
    <property type="nucleotide sequence ID" value="NZ_JAYGJQ010000002.1"/>
</dbReference>
<dbReference type="InterPro" id="IPR004533">
    <property type="entry name" value="CDP-diaglyc--ser_O-PTrfase"/>
</dbReference>
<dbReference type="PROSITE" id="PS00379">
    <property type="entry name" value="CDP_ALCOHOL_P_TRANSF"/>
    <property type="match status" value="1"/>
</dbReference>
<evidence type="ECO:0000256" key="12">
    <source>
        <dbReference type="ARBA" id="ARBA00023209"/>
    </source>
</evidence>
<keyword evidence="6" id="KW-0444">Lipid biosynthesis</keyword>
<evidence type="ECO:0000256" key="11">
    <source>
        <dbReference type="ARBA" id="ARBA00023136"/>
    </source>
</evidence>
<evidence type="ECO:0000256" key="16">
    <source>
        <dbReference type="SAM" id="Phobius"/>
    </source>
</evidence>
<keyword evidence="12" id="KW-0594">Phospholipid biosynthesis</keyword>
<evidence type="ECO:0000256" key="8">
    <source>
        <dbReference type="ARBA" id="ARBA00022692"/>
    </source>
</evidence>
<dbReference type="EMBL" id="JAYGJQ010000002">
    <property type="protein sequence ID" value="MEA9356544.1"/>
    <property type="molecule type" value="Genomic_DNA"/>
</dbReference>
<dbReference type="InterPro" id="IPR050324">
    <property type="entry name" value="CDP-alcohol_PTase-I"/>
</dbReference>
<keyword evidence="9 16" id="KW-1133">Transmembrane helix</keyword>
<evidence type="ECO:0000313" key="18">
    <source>
        <dbReference type="Proteomes" id="UP001302274"/>
    </source>
</evidence>
<keyword evidence="8 16" id="KW-0812">Transmembrane</keyword>
<dbReference type="InterPro" id="IPR043130">
    <property type="entry name" value="CDP-OH_PTrfase_TM_dom"/>
</dbReference>
<feature type="transmembrane region" description="Helical" evidence="16">
    <location>
        <begin position="7"/>
        <end position="30"/>
    </location>
</feature>
<dbReference type="Proteomes" id="UP001302274">
    <property type="component" value="Unassembled WGS sequence"/>
</dbReference>
<dbReference type="Pfam" id="PF01066">
    <property type="entry name" value="CDP-OH_P_transf"/>
    <property type="match status" value="1"/>
</dbReference>
<dbReference type="PANTHER" id="PTHR14269:SF61">
    <property type="entry name" value="CDP-DIACYLGLYCEROL--SERINE O-PHOSPHATIDYLTRANSFERASE"/>
    <property type="match status" value="1"/>
</dbReference>
<keyword evidence="7 15" id="KW-0808">Transferase</keyword>
<keyword evidence="13" id="KW-1208">Phospholipid metabolism</keyword>
<evidence type="ECO:0000256" key="10">
    <source>
        <dbReference type="ARBA" id="ARBA00023098"/>
    </source>
</evidence>
<feature type="transmembrane region" description="Helical" evidence="16">
    <location>
        <begin position="128"/>
        <end position="147"/>
    </location>
</feature>
<evidence type="ECO:0000256" key="1">
    <source>
        <dbReference type="ARBA" id="ARBA00000287"/>
    </source>
</evidence>
<comment type="similarity">
    <text evidence="3 15">Belongs to the CDP-alcohol phosphatidyltransferase class-I family.</text>
</comment>
<evidence type="ECO:0000256" key="6">
    <source>
        <dbReference type="ARBA" id="ARBA00022516"/>
    </source>
</evidence>
<dbReference type="Gene3D" id="1.20.120.1760">
    <property type="match status" value="1"/>
</dbReference>
<evidence type="ECO:0000256" key="13">
    <source>
        <dbReference type="ARBA" id="ARBA00023264"/>
    </source>
</evidence>
<protein>
    <recommendedName>
        <fullName evidence="5">CDP-diacylglycerol--serine O-phosphatidyltransferase</fullName>
        <ecNumber evidence="4">2.7.8.8</ecNumber>
    </recommendedName>
    <alternativeName>
        <fullName evidence="14">Phosphatidylserine synthase</fullName>
    </alternativeName>
</protein>
<keyword evidence="10" id="KW-0443">Lipid metabolism</keyword>
<name>A0ABU5VU18_9BACT</name>
<dbReference type="NCBIfam" id="TIGR00473">
    <property type="entry name" value="pssA"/>
    <property type="match status" value="1"/>
</dbReference>
<evidence type="ECO:0000256" key="9">
    <source>
        <dbReference type="ARBA" id="ARBA00022989"/>
    </source>
</evidence>
<evidence type="ECO:0000256" key="14">
    <source>
        <dbReference type="ARBA" id="ARBA00032361"/>
    </source>
</evidence>
<organism evidence="17 18">
    <name type="scientific">Bacteriovorax antarcticus</name>
    <dbReference type="NCBI Taxonomy" id="3088717"/>
    <lineage>
        <taxon>Bacteria</taxon>
        <taxon>Pseudomonadati</taxon>
        <taxon>Bdellovibrionota</taxon>
        <taxon>Bacteriovoracia</taxon>
        <taxon>Bacteriovoracales</taxon>
        <taxon>Bacteriovoracaceae</taxon>
        <taxon>Bacteriovorax</taxon>
    </lineage>
</organism>